<dbReference type="Proteomes" id="UP001215097">
    <property type="component" value="Chromosome"/>
</dbReference>
<gene>
    <name evidence="1" type="ORF">KV395_17385</name>
</gene>
<accession>A0ABY7XV35</accession>
<proteinExistence type="predicted"/>
<keyword evidence="2" id="KW-1185">Reference proteome</keyword>
<name>A0ABY7XV35_MICLT</name>
<protein>
    <submittedName>
        <fullName evidence="1">Uncharacterized protein</fullName>
    </submittedName>
</protein>
<dbReference type="EMBL" id="CP078075">
    <property type="protein sequence ID" value="WDM44914.1"/>
    <property type="molecule type" value="Genomic_DNA"/>
</dbReference>
<dbReference type="RefSeq" id="WP_282215066.1">
    <property type="nucleotide sequence ID" value="NZ_BAAAUN010000001.1"/>
</dbReference>
<reference evidence="1 2" key="1">
    <citation type="submission" date="2021-06" db="EMBL/GenBank/DDBJ databases">
        <title>Genome-based taxonomic framework of Microbacterium strains isolated from marine environment, the description of four new species and reclassification of four preexisting species.</title>
        <authorList>
            <person name="Lee S.D."/>
            <person name="Kim S.-M."/>
            <person name="Byeon Y.-S."/>
            <person name="Yang H.L."/>
            <person name="Kim I.S."/>
        </authorList>
    </citation>
    <scope>NUCLEOTIDE SEQUENCE [LARGE SCALE GENOMIC DNA]</scope>
    <source>
        <strain evidence="1 2">KACC 14465</strain>
    </source>
</reference>
<sequence length="169" mass="18601">MQLGSVADVITALTAIGALLAAVLGAKHAGRLFGIEAKRDEAATAREMQSQASKVFAWVASRIGEEQTTYGVVVVNSSEQAIYDVEVRVTDAYESERRPIQLTILPPGAYYLGESTEAYAWEFASRLRSFDDEIRPVTKSRKRRIVGMSFRDSSNLTWVRDVEGLLAPS</sequence>
<evidence type="ECO:0000313" key="1">
    <source>
        <dbReference type="EMBL" id="WDM44914.1"/>
    </source>
</evidence>
<evidence type="ECO:0000313" key="2">
    <source>
        <dbReference type="Proteomes" id="UP001215097"/>
    </source>
</evidence>
<organism evidence="1 2">
    <name type="scientific">Microbacterium luteolum</name>
    <name type="common">Aureobacterium luteolum</name>
    <dbReference type="NCBI Taxonomy" id="69367"/>
    <lineage>
        <taxon>Bacteria</taxon>
        <taxon>Bacillati</taxon>
        <taxon>Actinomycetota</taxon>
        <taxon>Actinomycetes</taxon>
        <taxon>Micrococcales</taxon>
        <taxon>Microbacteriaceae</taxon>
        <taxon>Microbacterium</taxon>
    </lineage>
</organism>